<dbReference type="EMBL" id="AVOT02006961">
    <property type="protein sequence ID" value="MBW0482853.1"/>
    <property type="molecule type" value="Genomic_DNA"/>
</dbReference>
<evidence type="ECO:0000313" key="2">
    <source>
        <dbReference type="Proteomes" id="UP000765509"/>
    </source>
</evidence>
<comment type="caution">
    <text evidence="1">The sequence shown here is derived from an EMBL/GenBank/DDBJ whole genome shotgun (WGS) entry which is preliminary data.</text>
</comment>
<proteinExistence type="predicted"/>
<evidence type="ECO:0000313" key="1">
    <source>
        <dbReference type="EMBL" id="MBW0482853.1"/>
    </source>
</evidence>
<accession>A0A9Q3CFF2</accession>
<dbReference type="OrthoDB" id="3230070at2759"/>
<name>A0A9Q3CFF2_9BASI</name>
<reference evidence="1" key="1">
    <citation type="submission" date="2021-03" db="EMBL/GenBank/DDBJ databases">
        <title>Draft genome sequence of rust myrtle Austropuccinia psidii MF-1, a brazilian biotype.</title>
        <authorList>
            <person name="Quecine M.C."/>
            <person name="Pachon D.M.R."/>
            <person name="Bonatelli M.L."/>
            <person name="Correr F.H."/>
            <person name="Franceschini L.M."/>
            <person name="Leite T.F."/>
            <person name="Margarido G.R.A."/>
            <person name="Almeida C.A."/>
            <person name="Ferrarezi J.A."/>
            <person name="Labate C.A."/>
        </authorList>
    </citation>
    <scope>NUCLEOTIDE SEQUENCE</scope>
    <source>
        <strain evidence="1">MF-1</strain>
    </source>
</reference>
<organism evidence="1 2">
    <name type="scientific">Austropuccinia psidii MF-1</name>
    <dbReference type="NCBI Taxonomy" id="1389203"/>
    <lineage>
        <taxon>Eukaryota</taxon>
        <taxon>Fungi</taxon>
        <taxon>Dikarya</taxon>
        <taxon>Basidiomycota</taxon>
        <taxon>Pucciniomycotina</taxon>
        <taxon>Pucciniomycetes</taxon>
        <taxon>Pucciniales</taxon>
        <taxon>Sphaerophragmiaceae</taxon>
        <taxon>Austropuccinia</taxon>
    </lineage>
</organism>
<protein>
    <submittedName>
        <fullName evidence="1">Uncharacterized protein</fullName>
    </submittedName>
</protein>
<gene>
    <name evidence="1" type="ORF">O181_022568</name>
</gene>
<keyword evidence="2" id="KW-1185">Reference proteome</keyword>
<dbReference type="Proteomes" id="UP000765509">
    <property type="component" value="Unassembled WGS sequence"/>
</dbReference>
<dbReference type="AlphaFoldDB" id="A0A9Q3CFF2"/>
<sequence>MTLIFQQTTKWLGIHLDSKCNFGKHISQLKKESNLTINQLRQIIKTTYGLNPKEPQKLVPGVLPPRLLIGSIIWFTNRNKRKVDTWLDKISGIGSTSTQKDHSELTFEKVKHFQSPIHEIIDKDLLHKQHGTPIEKRTQHTIPPWADPLPMSKNLVILKEEVAAKITTQLEDESENESLILFTDGSLTEGQKAGAAV</sequence>